<gene>
    <name evidence="1" type="ORF">L6452_09433</name>
</gene>
<dbReference type="EMBL" id="CM042049">
    <property type="protein sequence ID" value="KAI3746991.1"/>
    <property type="molecule type" value="Genomic_DNA"/>
</dbReference>
<comment type="caution">
    <text evidence="1">The sequence shown here is derived from an EMBL/GenBank/DDBJ whole genome shotgun (WGS) entry which is preliminary data.</text>
</comment>
<sequence>MEGQSGSSYYVPLLTTYGEANMFTTVVTSVGHGASASNDHQHIDALISFSSRGRPIPNGPHRMAISGSIWLASKGQGWSIIRPMNSFRHLQGGGVSAEYEKEFYICSTH</sequence>
<evidence type="ECO:0000313" key="2">
    <source>
        <dbReference type="Proteomes" id="UP001055879"/>
    </source>
</evidence>
<organism evidence="1 2">
    <name type="scientific">Arctium lappa</name>
    <name type="common">Greater burdock</name>
    <name type="synonym">Lappa major</name>
    <dbReference type="NCBI Taxonomy" id="4217"/>
    <lineage>
        <taxon>Eukaryota</taxon>
        <taxon>Viridiplantae</taxon>
        <taxon>Streptophyta</taxon>
        <taxon>Embryophyta</taxon>
        <taxon>Tracheophyta</taxon>
        <taxon>Spermatophyta</taxon>
        <taxon>Magnoliopsida</taxon>
        <taxon>eudicotyledons</taxon>
        <taxon>Gunneridae</taxon>
        <taxon>Pentapetalae</taxon>
        <taxon>asterids</taxon>
        <taxon>campanulids</taxon>
        <taxon>Asterales</taxon>
        <taxon>Asteraceae</taxon>
        <taxon>Carduoideae</taxon>
        <taxon>Cardueae</taxon>
        <taxon>Arctiinae</taxon>
        <taxon>Arctium</taxon>
    </lineage>
</organism>
<keyword evidence="2" id="KW-1185">Reference proteome</keyword>
<protein>
    <submittedName>
        <fullName evidence="1">Uncharacterized protein</fullName>
    </submittedName>
</protein>
<accession>A0ACB9DKL1</accession>
<reference evidence="2" key="1">
    <citation type="journal article" date="2022" name="Mol. Ecol. Resour.">
        <title>The genomes of chicory, endive, great burdock and yacon provide insights into Asteraceae palaeo-polyploidization history and plant inulin production.</title>
        <authorList>
            <person name="Fan W."/>
            <person name="Wang S."/>
            <person name="Wang H."/>
            <person name="Wang A."/>
            <person name="Jiang F."/>
            <person name="Liu H."/>
            <person name="Zhao H."/>
            <person name="Xu D."/>
            <person name="Zhang Y."/>
        </authorList>
    </citation>
    <scope>NUCLEOTIDE SEQUENCE [LARGE SCALE GENOMIC DNA]</scope>
    <source>
        <strain evidence="2">cv. Niubang</strain>
    </source>
</reference>
<dbReference type="Proteomes" id="UP001055879">
    <property type="component" value="Linkage Group LG03"/>
</dbReference>
<evidence type="ECO:0000313" key="1">
    <source>
        <dbReference type="EMBL" id="KAI3746991.1"/>
    </source>
</evidence>
<reference evidence="1 2" key="2">
    <citation type="journal article" date="2022" name="Mol. Ecol. Resour.">
        <title>The genomes of chicory, endive, great burdock and yacon provide insights into Asteraceae paleo-polyploidization history and plant inulin production.</title>
        <authorList>
            <person name="Fan W."/>
            <person name="Wang S."/>
            <person name="Wang H."/>
            <person name="Wang A."/>
            <person name="Jiang F."/>
            <person name="Liu H."/>
            <person name="Zhao H."/>
            <person name="Xu D."/>
            <person name="Zhang Y."/>
        </authorList>
    </citation>
    <scope>NUCLEOTIDE SEQUENCE [LARGE SCALE GENOMIC DNA]</scope>
    <source>
        <strain evidence="2">cv. Niubang</strain>
    </source>
</reference>
<name>A0ACB9DKL1_ARCLA</name>
<proteinExistence type="predicted"/>